<dbReference type="RefSeq" id="WP_340295497.1">
    <property type="nucleotide sequence ID" value="NZ_JBBEOI010000250.1"/>
</dbReference>
<reference evidence="4" key="1">
    <citation type="journal article" date="2019" name="Int. J. Syst. Evol. Microbiol.">
        <title>The Global Catalogue of Microorganisms (GCM) 10K type strain sequencing project: providing services to taxonomists for standard genome sequencing and annotation.</title>
        <authorList>
            <consortium name="The Broad Institute Genomics Platform"/>
            <consortium name="The Broad Institute Genome Sequencing Center for Infectious Disease"/>
            <person name="Wu L."/>
            <person name="Ma J."/>
        </authorList>
    </citation>
    <scope>NUCLEOTIDE SEQUENCE [LARGE SCALE GENOMIC DNA]</scope>
    <source>
        <strain evidence="4">NCAIM B.02333</strain>
    </source>
</reference>
<organism evidence="3 4">
    <name type="scientific">Aquipuribacter hungaricus</name>
    <dbReference type="NCBI Taxonomy" id="545624"/>
    <lineage>
        <taxon>Bacteria</taxon>
        <taxon>Bacillati</taxon>
        <taxon>Actinomycetota</taxon>
        <taxon>Actinomycetes</taxon>
        <taxon>Micrococcales</taxon>
        <taxon>Intrasporangiaceae</taxon>
        <taxon>Aquipuribacter</taxon>
    </lineage>
</organism>
<gene>
    <name evidence="3" type="ORF">ACFOLH_04025</name>
</gene>
<keyword evidence="2" id="KW-0472">Membrane</keyword>
<sequence>MPADGRTPAPGPQPDTQADHDGQVAHGGHGTSTAAWVSTLGVTFGALVVCVAMIFQVMWLIVVGVVVIVVAALSAPVLTRAGFGTDSGTKEYTGEKRAVR</sequence>
<evidence type="ECO:0000256" key="1">
    <source>
        <dbReference type="SAM" id="MobiDB-lite"/>
    </source>
</evidence>
<evidence type="ECO:0000256" key="2">
    <source>
        <dbReference type="SAM" id="Phobius"/>
    </source>
</evidence>
<proteinExistence type="predicted"/>
<feature type="region of interest" description="Disordered" evidence="1">
    <location>
        <begin position="80"/>
        <end position="100"/>
    </location>
</feature>
<evidence type="ECO:0000313" key="3">
    <source>
        <dbReference type="EMBL" id="MFC3687502.1"/>
    </source>
</evidence>
<feature type="compositionally biased region" description="Basic and acidic residues" evidence="1">
    <location>
        <begin position="88"/>
        <end position="100"/>
    </location>
</feature>
<feature type="region of interest" description="Disordered" evidence="1">
    <location>
        <begin position="1"/>
        <end position="29"/>
    </location>
</feature>
<evidence type="ECO:0000313" key="4">
    <source>
        <dbReference type="Proteomes" id="UP001595685"/>
    </source>
</evidence>
<keyword evidence="2" id="KW-1133">Transmembrane helix</keyword>
<dbReference type="Proteomes" id="UP001595685">
    <property type="component" value="Unassembled WGS sequence"/>
</dbReference>
<dbReference type="EMBL" id="JBHRWW010000002">
    <property type="protein sequence ID" value="MFC3687502.1"/>
    <property type="molecule type" value="Genomic_DNA"/>
</dbReference>
<comment type="caution">
    <text evidence="3">The sequence shown here is derived from an EMBL/GenBank/DDBJ whole genome shotgun (WGS) entry which is preliminary data.</text>
</comment>
<keyword evidence="4" id="KW-1185">Reference proteome</keyword>
<protein>
    <submittedName>
        <fullName evidence="3">Uncharacterized protein</fullName>
    </submittedName>
</protein>
<keyword evidence="2" id="KW-0812">Transmembrane</keyword>
<accession>A0ABV7WER0</accession>
<name>A0ABV7WER0_9MICO</name>
<feature type="transmembrane region" description="Helical" evidence="2">
    <location>
        <begin position="44"/>
        <end position="73"/>
    </location>
</feature>